<dbReference type="RefSeq" id="WP_379709249.1">
    <property type="nucleotide sequence ID" value="NZ_JBHSCZ010000002.1"/>
</dbReference>
<evidence type="ECO:0000256" key="2">
    <source>
        <dbReference type="SAM" id="SignalP"/>
    </source>
</evidence>
<feature type="domain" description="Thioredoxin" evidence="3">
    <location>
        <begin position="321"/>
        <end position="474"/>
    </location>
</feature>
<evidence type="ECO:0000313" key="5">
    <source>
        <dbReference type="Proteomes" id="UP001595907"/>
    </source>
</evidence>
<dbReference type="PROSITE" id="PS51352">
    <property type="entry name" value="THIOREDOXIN_2"/>
    <property type="match status" value="1"/>
</dbReference>
<dbReference type="InterPro" id="IPR017937">
    <property type="entry name" value="Thioredoxin_CS"/>
</dbReference>
<dbReference type="Pfam" id="PF00578">
    <property type="entry name" value="AhpC-TSA"/>
    <property type="match status" value="1"/>
</dbReference>
<dbReference type="InterPro" id="IPR013766">
    <property type="entry name" value="Thioredoxin_domain"/>
</dbReference>
<feature type="signal peptide" evidence="2">
    <location>
        <begin position="1"/>
        <end position="18"/>
    </location>
</feature>
<sequence length="474" mass="55217">MRKVFYIFLLLFISNAIAAQGYKITVTSQHKSGIAYLVYYMGSKLNIQDSVAVPNSGTFVFKGATKVQPGIYAVVFPGKRMQTDFLIDNAQLITIKVDTANFEKTQITGSPANVLFQQYQNFVAQKGKLLQAERNAYNQATTKADSTLHEKKYAQYNNELNDYRENIIKTKPKEMLSVLLSALKASPQLDKIPVTKQDSIDNYYYYKSHYWDGISFTDDRIIRTPFFLPKLESYYREVMPQQNDSIIKDIDYKLLLARTNKEMYKFLLNWFTDEYINPKYMGQDAIFVHLFDKYHSKGISNWLNEKQQETITRRAFMLMSNLVGEKAANLDFVDTAGKPTPLYGIDAPYTLLVFWDPTCGHCKEEIPKIDSFYRANWQKKGLKIYAVLSETDNLKTTWVNYINEHRIGDWINVYQTKAAKELDEKEQRATYKQLYDVIVTPTYYLLDKDKRIIAKKLSREQINDFLEFKTNQKP</sequence>
<dbReference type="SUPFAM" id="SSF52833">
    <property type="entry name" value="Thioredoxin-like"/>
    <property type="match status" value="1"/>
</dbReference>
<evidence type="ECO:0000256" key="1">
    <source>
        <dbReference type="ARBA" id="ARBA00023284"/>
    </source>
</evidence>
<feature type="chain" id="PRO_5045966770" evidence="2">
    <location>
        <begin position="19"/>
        <end position="474"/>
    </location>
</feature>
<evidence type="ECO:0000259" key="3">
    <source>
        <dbReference type="PROSITE" id="PS51352"/>
    </source>
</evidence>
<keyword evidence="1" id="KW-0676">Redox-active center</keyword>
<accession>A0ABV8QVR3</accession>
<dbReference type="InterPro" id="IPR033395">
    <property type="entry name" value="DUF5106"/>
</dbReference>
<organism evidence="4 5">
    <name type="scientific">Ferruginibacter yonginensis</name>
    <dbReference type="NCBI Taxonomy" id="1310416"/>
    <lineage>
        <taxon>Bacteria</taxon>
        <taxon>Pseudomonadati</taxon>
        <taxon>Bacteroidota</taxon>
        <taxon>Chitinophagia</taxon>
        <taxon>Chitinophagales</taxon>
        <taxon>Chitinophagaceae</taxon>
        <taxon>Ferruginibacter</taxon>
    </lineage>
</organism>
<reference evidence="5" key="1">
    <citation type="journal article" date="2019" name="Int. J. Syst. Evol. Microbiol.">
        <title>The Global Catalogue of Microorganisms (GCM) 10K type strain sequencing project: providing services to taxonomists for standard genome sequencing and annotation.</title>
        <authorList>
            <consortium name="The Broad Institute Genomics Platform"/>
            <consortium name="The Broad Institute Genome Sequencing Center for Infectious Disease"/>
            <person name="Wu L."/>
            <person name="Ma J."/>
        </authorList>
    </citation>
    <scope>NUCLEOTIDE SEQUENCE [LARGE SCALE GENOMIC DNA]</scope>
    <source>
        <strain evidence="5">CECT 8289</strain>
    </source>
</reference>
<dbReference type="PROSITE" id="PS00194">
    <property type="entry name" value="THIOREDOXIN_1"/>
    <property type="match status" value="1"/>
</dbReference>
<comment type="caution">
    <text evidence="4">The sequence shown here is derived from an EMBL/GenBank/DDBJ whole genome shotgun (WGS) entry which is preliminary data.</text>
</comment>
<dbReference type="CDD" id="cd02966">
    <property type="entry name" value="TlpA_like_family"/>
    <property type="match status" value="1"/>
</dbReference>
<proteinExistence type="predicted"/>
<gene>
    <name evidence="4" type="ORF">ACFOWM_09530</name>
</gene>
<name>A0ABV8QVR3_9BACT</name>
<dbReference type="InterPro" id="IPR025380">
    <property type="entry name" value="DUF4369"/>
</dbReference>
<dbReference type="Pfam" id="PF14289">
    <property type="entry name" value="DUF4369"/>
    <property type="match status" value="1"/>
</dbReference>
<dbReference type="Pfam" id="PF17127">
    <property type="entry name" value="DUF5106"/>
    <property type="match status" value="1"/>
</dbReference>
<dbReference type="EMBL" id="JBHSCZ010000002">
    <property type="protein sequence ID" value="MFC4263119.1"/>
    <property type="molecule type" value="Genomic_DNA"/>
</dbReference>
<keyword evidence="5" id="KW-1185">Reference proteome</keyword>
<evidence type="ECO:0000313" key="4">
    <source>
        <dbReference type="EMBL" id="MFC4263119.1"/>
    </source>
</evidence>
<dbReference type="Proteomes" id="UP001595907">
    <property type="component" value="Unassembled WGS sequence"/>
</dbReference>
<keyword evidence="2" id="KW-0732">Signal</keyword>
<dbReference type="InterPro" id="IPR000866">
    <property type="entry name" value="AhpC/TSA"/>
</dbReference>
<dbReference type="Gene3D" id="3.40.30.10">
    <property type="entry name" value="Glutaredoxin"/>
    <property type="match status" value="1"/>
</dbReference>
<dbReference type="InterPro" id="IPR036249">
    <property type="entry name" value="Thioredoxin-like_sf"/>
</dbReference>
<protein>
    <submittedName>
        <fullName evidence="4">DUF4369 domain-containing protein</fullName>
    </submittedName>
</protein>